<dbReference type="GO" id="GO:0003743">
    <property type="term" value="F:translation initiation factor activity"/>
    <property type="evidence" value="ECO:0007669"/>
    <property type="project" value="UniProtKB-KW"/>
</dbReference>
<dbReference type="CDD" id="cd08050">
    <property type="entry name" value="TAF6C"/>
    <property type="match status" value="1"/>
</dbReference>
<keyword evidence="3" id="KW-0805">Transcription regulation</keyword>
<dbReference type="GO" id="GO:0003713">
    <property type="term" value="F:transcription coactivator activity"/>
    <property type="evidence" value="ECO:0007669"/>
    <property type="project" value="TreeGrafter"/>
</dbReference>
<dbReference type="InterPro" id="IPR009072">
    <property type="entry name" value="Histone-fold"/>
</dbReference>
<dbReference type="Proteomes" id="UP000262825">
    <property type="component" value="Unassembled WGS sequence"/>
</dbReference>
<dbReference type="SUPFAM" id="SSF48371">
    <property type="entry name" value="ARM repeat"/>
    <property type="match status" value="1"/>
</dbReference>
<evidence type="ECO:0000313" key="7">
    <source>
        <dbReference type="EMBL" id="SSD60906.1"/>
    </source>
</evidence>
<keyword evidence="4" id="KW-0804">Transcription</keyword>
<dbReference type="GO" id="GO:0046695">
    <property type="term" value="C:SLIK (SAGA-like) complex"/>
    <property type="evidence" value="ECO:0007669"/>
    <property type="project" value="InterPro"/>
</dbReference>
<dbReference type="PANTHER" id="PTHR10221:SF9">
    <property type="entry name" value="TRANSCRIPTION INITIATION FACTOR TFIID SUBUNIT 6"/>
    <property type="match status" value="1"/>
</dbReference>
<gene>
    <name evidence="7" type="ORF">SCODWIG_02667</name>
</gene>
<dbReference type="Gene3D" id="1.10.20.10">
    <property type="entry name" value="Histone, subunit A"/>
    <property type="match status" value="1"/>
</dbReference>
<dbReference type="SUPFAM" id="SSF47113">
    <property type="entry name" value="Histone-fold"/>
    <property type="match status" value="1"/>
</dbReference>
<evidence type="ECO:0000256" key="3">
    <source>
        <dbReference type="ARBA" id="ARBA00023015"/>
    </source>
</evidence>
<dbReference type="GO" id="GO:0051123">
    <property type="term" value="P:RNA polymerase II preinitiation complex assembly"/>
    <property type="evidence" value="ECO:0007669"/>
    <property type="project" value="TreeGrafter"/>
</dbReference>
<dbReference type="Pfam" id="PF02969">
    <property type="entry name" value="TAF"/>
    <property type="match status" value="1"/>
</dbReference>
<feature type="domain" description="TATA box binding protein associated factor (TAF) histone-like fold" evidence="6">
    <location>
        <begin position="1"/>
        <end position="36"/>
    </location>
</feature>
<evidence type="ECO:0000256" key="2">
    <source>
        <dbReference type="ARBA" id="ARBA00007688"/>
    </source>
</evidence>
<accession>A0A376B8B7</accession>
<dbReference type="CDD" id="cd22931">
    <property type="entry name" value="HFD_TAF6"/>
    <property type="match status" value="1"/>
</dbReference>
<dbReference type="InterPro" id="IPR011442">
    <property type="entry name" value="TAF6_C"/>
</dbReference>
<keyword evidence="8" id="KW-1185">Reference proteome</keyword>
<comment type="subcellular location">
    <subcellularLocation>
        <location evidence="1">Nucleus</location>
    </subcellularLocation>
</comment>
<dbReference type="EMBL" id="UFAJ01000494">
    <property type="protein sequence ID" value="SSD60906.1"/>
    <property type="molecule type" value="Genomic_DNA"/>
</dbReference>
<sequence>MDVEYRILEIIEQAVKFKRHSKRDILTSDDISKALKVLNVEPLYGYPSGTNTSKDFKKLVVGNGQQQQTIYYLNDEEVSFDELINQPLPQVPRLPSFTAHWLSVEGVQPSIPQNPNLVEIRNNIPPFLRGAMVTSLNDTSLLSDVSMLSENKQQQQQQQQLNGLNGDVLTQTSTTATATNHAVNNFTKSTPSGTTSVRPGSNNVEIKPLVEHVLSKELQIYFDKVCQALLASLKLSDNDVDETANDAVNKYDVLRLKTAALQSLSEDAGLHQLVPYFISFISEQVTHNLDNLNLLTTMLEMIYSLLSNKSIFLDPYIHTFMPSILTLLLAKNLGTAKNTLDQVITLRDFASNLLDHVLKSFPKLNKILKPRVMRTLLKTFLDTNRTFGTYYGCFKGVIVLGPETVRFFLGNLYNWAQLILVNETRFSKEEREYLLDVGISFLKVLEQDLPESQSSLSTSAYSKPLSDEEWAKLRDRIGDILSETIKKKTSVEESRKLYTAIFFGEFE</sequence>
<dbReference type="AlphaFoldDB" id="A0A376B8B7"/>
<dbReference type="PANTHER" id="PTHR10221">
    <property type="entry name" value="TRANSCRIPTION INITIATION FACTOR TFIID SUBUNIT 6"/>
    <property type="match status" value="1"/>
</dbReference>
<dbReference type="VEuPathDB" id="FungiDB:SCODWIG_02667"/>
<protein>
    <submittedName>
        <fullName evidence="7">Related to Transcription initiation factor TFIID subunit 6</fullName>
    </submittedName>
</protein>
<evidence type="ECO:0000259" key="6">
    <source>
        <dbReference type="SMART" id="SM00803"/>
    </source>
</evidence>
<evidence type="ECO:0000256" key="5">
    <source>
        <dbReference type="ARBA" id="ARBA00023242"/>
    </source>
</evidence>
<organism evidence="7 8">
    <name type="scientific">Saccharomycodes ludwigii</name>
    <dbReference type="NCBI Taxonomy" id="36035"/>
    <lineage>
        <taxon>Eukaryota</taxon>
        <taxon>Fungi</taxon>
        <taxon>Dikarya</taxon>
        <taxon>Ascomycota</taxon>
        <taxon>Saccharomycotina</taxon>
        <taxon>Saccharomycetes</taxon>
        <taxon>Saccharomycodales</taxon>
        <taxon>Saccharomycodaceae</taxon>
        <taxon>Saccharomycodes</taxon>
    </lineage>
</organism>
<dbReference type="GO" id="GO:0005669">
    <property type="term" value="C:transcription factor TFIID complex"/>
    <property type="evidence" value="ECO:0007669"/>
    <property type="project" value="InterPro"/>
</dbReference>
<dbReference type="SMART" id="SM00803">
    <property type="entry name" value="TAF"/>
    <property type="match status" value="1"/>
</dbReference>
<evidence type="ECO:0000256" key="1">
    <source>
        <dbReference type="ARBA" id="ARBA00004123"/>
    </source>
</evidence>
<keyword evidence="7" id="KW-0648">Protein biosynthesis</keyword>
<dbReference type="InterPro" id="IPR016024">
    <property type="entry name" value="ARM-type_fold"/>
</dbReference>
<dbReference type="InterPro" id="IPR046344">
    <property type="entry name" value="TAF6_C_sf"/>
</dbReference>
<dbReference type="InterPro" id="IPR004823">
    <property type="entry name" value="TAF_TATA-bd_Histone-like_dom"/>
</dbReference>
<dbReference type="InterPro" id="IPR037796">
    <property type="entry name" value="TAF6"/>
</dbReference>
<evidence type="ECO:0000313" key="8">
    <source>
        <dbReference type="Proteomes" id="UP000262825"/>
    </source>
</evidence>
<reference evidence="8" key="1">
    <citation type="submission" date="2018-06" db="EMBL/GenBank/DDBJ databases">
        <authorList>
            <person name="Guldener U."/>
        </authorList>
    </citation>
    <scope>NUCLEOTIDE SEQUENCE [LARGE SCALE GENOMIC DNA]</scope>
    <source>
        <strain evidence="8">UTAD17</strain>
    </source>
</reference>
<keyword evidence="5" id="KW-0539">Nucleus</keyword>
<keyword evidence="7" id="KW-0396">Initiation factor</keyword>
<dbReference type="Pfam" id="PF07571">
    <property type="entry name" value="TAF6_C"/>
    <property type="match status" value="1"/>
</dbReference>
<proteinExistence type="inferred from homology"/>
<name>A0A376B8B7_9ASCO</name>
<evidence type="ECO:0000256" key="4">
    <source>
        <dbReference type="ARBA" id="ARBA00023163"/>
    </source>
</evidence>
<dbReference type="GO" id="GO:0046982">
    <property type="term" value="F:protein heterodimerization activity"/>
    <property type="evidence" value="ECO:0007669"/>
    <property type="project" value="InterPro"/>
</dbReference>
<comment type="similarity">
    <text evidence="2">Belongs to the TAF6 family.</text>
</comment>
<dbReference type="GO" id="GO:0000124">
    <property type="term" value="C:SAGA complex"/>
    <property type="evidence" value="ECO:0007669"/>
    <property type="project" value="InterPro"/>
</dbReference>
<dbReference type="GO" id="GO:0016251">
    <property type="term" value="F:RNA polymerase II general transcription initiation factor activity"/>
    <property type="evidence" value="ECO:0007669"/>
    <property type="project" value="InterPro"/>
</dbReference>
<dbReference type="Gene3D" id="1.25.40.770">
    <property type="entry name" value="TAF6, C-terminal HEAT repeat domain"/>
    <property type="match status" value="1"/>
</dbReference>